<dbReference type="GO" id="GO:0005634">
    <property type="term" value="C:nucleus"/>
    <property type="evidence" value="ECO:0007669"/>
    <property type="project" value="TreeGrafter"/>
</dbReference>
<feature type="domain" description="Zn(2)-C6 fungal-type" evidence="5">
    <location>
        <begin position="10"/>
        <end position="40"/>
    </location>
</feature>
<dbReference type="Gene3D" id="4.10.240.10">
    <property type="entry name" value="Zn(2)-C6 fungal-type DNA-binding domain"/>
    <property type="match status" value="1"/>
</dbReference>
<evidence type="ECO:0000256" key="4">
    <source>
        <dbReference type="ARBA" id="ARBA00023242"/>
    </source>
</evidence>
<protein>
    <recommendedName>
        <fullName evidence="5">Zn(2)-C6 fungal-type domain-containing protein</fullName>
    </recommendedName>
</protein>
<sequence>MTIASSKKPTCQTCRARKVKCDGGSVSCQRCVRGGRQCTYERPSKTAISFRHSRLSILGQTEVSESSTYDNCSPSPIGTHFASDASTSAPEECEIRNAHATGVVDTESGAVIQNSELTYPILNNSPFDSAGSDKSHIYGNSHAEFDISPAGPGFSPNEVNPLAPIAWDRDPSLQLSNLEAECMQFYVEEIGPWLDSTSPERHFTYTVPLLALRCNVLFNSIIACAAHILRLTSDDRTDLKDAEDLYQHEAVQLLIPMLGNVEFNNQNEIVFAAIGTLRMSEQWEEFVDRQYHLVPNCFISYEPLEKSSTAHGGLREATFYAYIRADIRMAILNKCCTRMQPSTWPLDTSMPSSDADWANRATWLLLQTINFCYGENIPGVPPREELEALIENWKESIPDGFRPYILQQSSNDSFPVIKLLSPWHVVGLQFYHACKILLVTNNPIQPAFCDIISFNKYISANILSHARSICAIAFSNKDFGTRINGSHLVTLAGQYFTGQEERSRVLQYMNMLHDVHAWPSKSCLDMLEQAYGGSVGGTPGSSR</sequence>
<keyword evidence="7" id="KW-1185">Reference proteome</keyword>
<keyword evidence="4" id="KW-0539">Nucleus</keyword>
<dbReference type="InterPro" id="IPR001138">
    <property type="entry name" value="Zn2Cys6_DnaBD"/>
</dbReference>
<keyword evidence="1" id="KW-0805">Transcription regulation</keyword>
<organism evidence="6 7">
    <name type="scientific">Penicillium angulare</name>
    <dbReference type="NCBI Taxonomy" id="116970"/>
    <lineage>
        <taxon>Eukaryota</taxon>
        <taxon>Fungi</taxon>
        <taxon>Dikarya</taxon>
        <taxon>Ascomycota</taxon>
        <taxon>Pezizomycotina</taxon>
        <taxon>Eurotiomycetes</taxon>
        <taxon>Eurotiomycetidae</taxon>
        <taxon>Eurotiales</taxon>
        <taxon>Aspergillaceae</taxon>
        <taxon>Penicillium</taxon>
    </lineage>
</organism>
<dbReference type="CDD" id="cd12148">
    <property type="entry name" value="fungal_TF_MHR"/>
    <property type="match status" value="1"/>
</dbReference>
<evidence type="ECO:0000256" key="1">
    <source>
        <dbReference type="ARBA" id="ARBA00023015"/>
    </source>
</evidence>
<dbReference type="Proteomes" id="UP001149165">
    <property type="component" value="Unassembled WGS sequence"/>
</dbReference>
<keyword evidence="2" id="KW-0238">DNA-binding</keyword>
<gene>
    <name evidence="6" type="ORF">N7456_000928</name>
</gene>
<dbReference type="PANTHER" id="PTHR37534:SF25">
    <property type="entry name" value="ZN(II)2CYS6 TRANSCRIPTION FACTOR (EUROFUNG)"/>
    <property type="match status" value="1"/>
</dbReference>
<dbReference type="GO" id="GO:0000981">
    <property type="term" value="F:DNA-binding transcription factor activity, RNA polymerase II-specific"/>
    <property type="evidence" value="ECO:0007669"/>
    <property type="project" value="InterPro"/>
</dbReference>
<dbReference type="PROSITE" id="PS00463">
    <property type="entry name" value="ZN2_CY6_FUNGAL_1"/>
    <property type="match status" value="1"/>
</dbReference>
<reference evidence="6" key="2">
    <citation type="journal article" date="2023" name="IMA Fungus">
        <title>Comparative genomic study of the Penicillium genus elucidates a diverse pangenome and 15 lateral gene transfer events.</title>
        <authorList>
            <person name="Petersen C."/>
            <person name="Sorensen T."/>
            <person name="Nielsen M.R."/>
            <person name="Sondergaard T.E."/>
            <person name="Sorensen J.L."/>
            <person name="Fitzpatrick D.A."/>
            <person name="Frisvad J.C."/>
            <person name="Nielsen K.L."/>
        </authorList>
    </citation>
    <scope>NUCLEOTIDE SEQUENCE</scope>
    <source>
        <strain evidence="6">IBT 30069</strain>
    </source>
</reference>
<dbReference type="SMART" id="SM00066">
    <property type="entry name" value="GAL4"/>
    <property type="match status" value="1"/>
</dbReference>
<evidence type="ECO:0000313" key="7">
    <source>
        <dbReference type="Proteomes" id="UP001149165"/>
    </source>
</evidence>
<comment type="caution">
    <text evidence="6">The sequence shown here is derived from an EMBL/GenBank/DDBJ whole genome shotgun (WGS) entry which is preliminary data.</text>
</comment>
<evidence type="ECO:0000313" key="6">
    <source>
        <dbReference type="EMBL" id="KAJ5116580.1"/>
    </source>
</evidence>
<name>A0A9W9GDD5_9EURO</name>
<dbReference type="GO" id="GO:0008270">
    <property type="term" value="F:zinc ion binding"/>
    <property type="evidence" value="ECO:0007669"/>
    <property type="project" value="InterPro"/>
</dbReference>
<dbReference type="GO" id="GO:0000976">
    <property type="term" value="F:transcription cis-regulatory region binding"/>
    <property type="evidence" value="ECO:0007669"/>
    <property type="project" value="TreeGrafter"/>
</dbReference>
<accession>A0A9W9GDD5</accession>
<evidence type="ECO:0000259" key="5">
    <source>
        <dbReference type="PROSITE" id="PS50048"/>
    </source>
</evidence>
<keyword evidence="3" id="KW-0804">Transcription</keyword>
<dbReference type="AlphaFoldDB" id="A0A9W9GDD5"/>
<evidence type="ECO:0000256" key="3">
    <source>
        <dbReference type="ARBA" id="ARBA00023163"/>
    </source>
</evidence>
<proteinExistence type="predicted"/>
<dbReference type="PANTHER" id="PTHR37534">
    <property type="entry name" value="TRANSCRIPTIONAL ACTIVATOR PROTEIN UGA3"/>
    <property type="match status" value="1"/>
</dbReference>
<reference evidence="6" key="1">
    <citation type="submission" date="2022-11" db="EMBL/GenBank/DDBJ databases">
        <authorList>
            <person name="Petersen C."/>
        </authorList>
    </citation>
    <scope>NUCLEOTIDE SEQUENCE</scope>
    <source>
        <strain evidence="6">IBT 30069</strain>
    </source>
</reference>
<dbReference type="CDD" id="cd00067">
    <property type="entry name" value="GAL4"/>
    <property type="match status" value="1"/>
</dbReference>
<dbReference type="PROSITE" id="PS50048">
    <property type="entry name" value="ZN2_CY6_FUNGAL_2"/>
    <property type="match status" value="1"/>
</dbReference>
<dbReference type="OrthoDB" id="407832at2759"/>
<dbReference type="EMBL" id="JAPQKH010000001">
    <property type="protein sequence ID" value="KAJ5116580.1"/>
    <property type="molecule type" value="Genomic_DNA"/>
</dbReference>
<evidence type="ECO:0000256" key="2">
    <source>
        <dbReference type="ARBA" id="ARBA00023125"/>
    </source>
</evidence>
<dbReference type="SUPFAM" id="SSF57701">
    <property type="entry name" value="Zn2/Cys6 DNA-binding domain"/>
    <property type="match status" value="1"/>
</dbReference>
<dbReference type="Pfam" id="PF00172">
    <property type="entry name" value="Zn_clus"/>
    <property type="match status" value="1"/>
</dbReference>
<dbReference type="GO" id="GO:0045944">
    <property type="term" value="P:positive regulation of transcription by RNA polymerase II"/>
    <property type="evidence" value="ECO:0007669"/>
    <property type="project" value="TreeGrafter"/>
</dbReference>
<dbReference type="InterPro" id="IPR036864">
    <property type="entry name" value="Zn2-C6_fun-type_DNA-bd_sf"/>
</dbReference>